<evidence type="ECO:0000259" key="2">
    <source>
        <dbReference type="Pfam" id="PF03184"/>
    </source>
</evidence>
<feature type="region of interest" description="Disordered" evidence="1">
    <location>
        <begin position="366"/>
        <end position="403"/>
    </location>
</feature>
<organism evidence="3 4">
    <name type="scientific">Exaiptasia diaphana</name>
    <name type="common">Tropical sea anemone</name>
    <name type="synonym">Aiptasia pulchella</name>
    <dbReference type="NCBI Taxonomy" id="2652724"/>
    <lineage>
        <taxon>Eukaryota</taxon>
        <taxon>Metazoa</taxon>
        <taxon>Cnidaria</taxon>
        <taxon>Anthozoa</taxon>
        <taxon>Hexacorallia</taxon>
        <taxon>Actiniaria</taxon>
        <taxon>Aiptasiidae</taxon>
        <taxon>Exaiptasia</taxon>
    </lineage>
</organism>
<sequence>MTWRLRMQAVKFEGKSYRCAAQLYNVPTTTLVDRCSGRITHGIKSGPGTILSPEDEAKLAVYLVDCSNKGYGKSKDIIYMVTCIPKKRGHSTKGGSLSKKWWQGFLKRHPEISMRASQNFCVVRTLVTHNMIHTFYERLLEAMTTNGGSLLEKPAHIYNCDESGFSFDAINKIVAAARGIKHVPRVSKGQHKKVTVLACASADGNTMPPMFIYKNKSGRVPASVQEEAPPGTLFAAQKSGWIDKDLYLKWFKSLFDGHKSHVTEDLIKEAVANGIAIFCLPAHSSHLLQPLDLSLFGPLKRGWVKACAAFNHVASVVVCQRNFAKIFNVAWHTSITPEIIQSGFKKSGIFPYCPNKFDYSKLATSIPGESSQSHEVPRESSQIPRESSQSHEVPRESSQSNQFTSESIQAVLDLYNLEKILTKEQREKFRRHMENRYDLEVDTLYLTWKELFVAAGGKQNPMDGCPCNGACSCSCRGFGFCDCIAISSNQAPPTPKQTTVTLAPVPYTIY</sequence>
<dbReference type="InterPro" id="IPR036397">
    <property type="entry name" value="RNaseH_sf"/>
</dbReference>
<dbReference type="RefSeq" id="XP_028518723.1">
    <property type="nucleotide sequence ID" value="XM_028662922.1"/>
</dbReference>
<evidence type="ECO:0000256" key="1">
    <source>
        <dbReference type="SAM" id="MobiDB-lite"/>
    </source>
</evidence>
<accession>A0A913YUI0</accession>
<reference evidence="3" key="1">
    <citation type="submission" date="2022-11" db="UniProtKB">
        <authorList>
            <consortium name="EnsemblMetazoa"/>
        </authorList>
    </citation>
    <scope>IDENTIFICATION</scope>
</reference>
<name>A0A913YUI0_EXADI</name>
<dbReference type="InterPro" id="IPR004875">
    <property type="entry name" value="DDE_SF_endonuclease_dom"/>
</dbReference>
<protein>
    <recommendedName>
        <fullName evidence="2">DDE-1 domain-containing protein</fullName>
    </recommendedName>
</protein>
<keyword evidence="4" id="KW-1185">Reference proteome</keyword>
<feature type="compositionally biased region" description="Polar residues" evidence="1">
    <location>
        <begin position="367"/>
        <end position="387"/>
    </location>
</feature>
<evidence type="ECO:0000313" key="4">
    <source>
        <dbReference type="Proteomes" id="UP000887567"/>
    </source>
</evidence>
<dbReference type="Pfam" id="PF03184">
    <property type="entry name" value="DDE_1"/>
    <property type="match status" value="1"/>
</dbReference>
<dbReference type="GO" id="GO:0003677">
    <property type="term" value="F:DNA binding"/>
    <property type="evidence" value="ECO:0007669"/>
    <property type="project" value="TreeGrafter"/>
</dbReference>
<dbReference type="InterPro" id="IPR050863">
    <property type="entry name" value="CenT-Element_Derived"/>
</dbReference>
<dbReference type="AlphaFoldDB" id="A0A913YUI0"/>
<proteinExistence type="predicted"/>
<feature type="domain" description="DDE-1" evidence="2">
    <location>
        <begin position="192"/>
        <end position="344"/>
    </location>
</feature>
<dbReference type="OMA" id="CSGRITH"/>
<dbReference type="EnsemblMetazoa" id="XM_028662922.1">
    <property type="protein sequence ID" value="XP_028518723.1"/>
    <property type="gene ID" value="LOC114576372"/>
</dbReference>
<dbReference type="PANTHER" id="PTHR19303">
    <property type="entry name" value="TRANSPOSON"/>
    <property type="match status" value="1"/>
</dbReference>
<dbReference type="Gene3D" id="3.30.420.10">
    <property type="entry name" value="Ribonuclease H-like superfamily/Ribonuclease H"/>
    <property type="match status" value="1"/>
</dbReference>
<evidence type="ECO:0000313" key="3">
    <source>
        <dbReference type="EnsemblMetazoa" id="XP_028518723.1"/>
    </source>
</evidence>
<dbReference type="OrthoDB" id="5954031at2759"/>
<dbReference type="PANTHER" id="PTHR19303:SF57">
    <property type="entry name" value="HTH CENPB-TYPE DOMAIN-CONTAINING PROTEIN"/>
    <property type="match status" value="1"/>
</dbReference>
<dbReference type="GO" id="GO:0005634">
    <property type="term" value="C:nucleus"/>
    <property type="evidence" value="ECO:0007669"/>
    <property type="project" value="TreeGrafter"/>
</dbReference>
<dbReference type="GeneID" id="114576372"/>
<dbReference type="Proteomes" id="UP000887567">
    <property type="component" value="Unplaced"/>
</dbReference>
<dbReference type="KEGG" id="epa:114576372"/>